<dbReference type="Proteomes" id="UP000600918">
    <property type="component" value="Unassembled WGS sequence"/>
</dbReference>
<reference evidence="2" key="1">
    <citation type="journal article" date="2020" name="G3 (Bethesda)">
        <title>High-Quality Assemblies for Three Invasive Social Wasps from the &lt;i&gt;Vespula&lt;/i&gt; Genus.</title>
        <authorList>
            <person name="Harrop T.W.R."/>
            <person name="Guhlin J."/>
            <person name="McLaughlin G.M."/>
            <person name="Permina E."/>
            <person name="Stockwell P."/>
            <person name="Gilligan J."/>
            <person name="Le Lec M.F."/>
            <person name="Gruber M.A.M."/>
            <person name="Quinn O."/>
            <person name="Lovegrove M."/>
            <person name="Duncan E.J."/>
            <person name="Remnant E.J."/>
            <person name="Van Eeckhoven J."/>
            <person name="Graham B."/>
            <person name="Knapp R.A."/>
            <person name="Langford K.W."/>
            <person name="Kronenberg Z."/>
            <person name="Press M.O."/>
            <person name="Eacker S.M."/>
            <person name="Wilson-Rankin E.E."/>
            <person name="Purcell J."/>
            <person name="Lester P.J."/>
            <person name="Dearden P.K."/>
        </authorList>
    </citation>
    <scope>NUCLEOTIDE SEQUENCE</scope>
    <source>
        <strain evidence="2">Volc-1</strain>
    </source>
</reference>
<feature type="transmembrane region" description="Helical" evidence="1">
    <location>
        <begin position="21"/>
        <end position="46"/>
    </location>
</feature>
<gene>
    <name evidence="2" type="ORF">H0235_001030</name>
</gene>
<dbReference type="InterPro" id="IPR035979">
    <property type="entry name" value="RBD_domain_sf"/>
</dbReference>
<dbReference type="EMBL" id="JACSDY010000001">
    <property type="protein sequence ID" value="KAF7438639.1"/>
    <property type="molecule type" value="Genomic_DNA"/>
</dbReference>
<accession>A0A834PFC8</accession>
<keyword evidence="3" id="KW-1185">Reference proteome</keyword>
<dbReference type="InterPro" id="IPR012677">
    <property type="entry name" value="Nucleotide-bd_a/b_plait_sf"/>
</dbReference>
<keyword evidence="1" id="KW-0472">Membrane</keyword>
<evidence type="ECO:0000313" key="2">
    <source>
        <dbReference type="EMBL" id="KAF7438639.1"/>
    </source>
</evidence>
<dbReference type="Gene3D" id="3.30.70.330">
    <property type="match status" value="1"/>
</dbReference>
<dbReference type="SUPFAM" id="SSF54928">
    <property type="entry name" value="RNA-binding domain, RBD"/>
    <property type="match status" value="1"/>
</dbReference>
<proteinExistence type="predicted"/>
<keyword evidence="1" id="KW-1133">Transmembrane helix</keyword>
<organism evidence="2 3">
    <name type="scientific">Vespula pensylvanica</name>
    <name type="common">Western yellow jacket</name>
    <name type="synonym">Wasp</name>
    <dbReference type="NCBI Taxonomy" id="30213"/>
    <lineage>
        <taxon>Eukaryota</taxon>
        <taxon>Metazoa</taxon>
        <taxon>Ecdysozoa</taxon>
        <taxon>Arthropoda</taxon>
        <taxon>Hexapoda</taxon>
        <taxon>Insecta</taxon>
        <taxon>Pterygota</taxon>
        <taxon>Neoptera</taxon>
        <taxon>Endopterygota</taxon>
        <taxon>Hymenoptera</taxon>
        <taxon>Apocrita</taxon>
        <taxon>Aculeata</taxon>
        <taxon>Vespoidea</taxon>
        <taxon>Vespidae</taxon>
        <taxon>Vespinae</taxon>
        <taxon>Vespula</taxon>
    </lineage>
</organism>
<dbReference type="GO" id="GO:0003676">
    <property type="term" value="F:nucleic acid binding"/>
    <property type="evidence" value="ECO:0007669"/>
    <property type="project" value="InterPro"/>
</dbReference>
<sequence>MIRARPHFHRMSFDDKKTFPYITTNYSSVYCAGVIALGGFGFITFADPASVDKVLTQGNHELDGKKIQRKILLLACKSKLSLKILDTQLFFTILSFHFKNIGQAKKRNLQLERLLKSF</sequence>
<comment type="caution">
    <text evidence="2">The sequence shown here is derived from an EMBL/GenBank/DDBJ whole genome shotgun (WGS) entry which is preliminary data.</text>
</comment>
<evidence type="ECO:0000256" key="1">
    <source>
        <dbReference type="SAM" id="Phobius"/>
    </source>
</evidence>
<keyword evidence="1" id="KW-0812">Transmembrane</keyword>
<protein>
    <submittedName>
        <fullName evidence="2">Uncharacterized protein</fullName>
    </submittedName>
</protein>
<evidence type="ECO:0000313" key="3">
    <source>
        <dbReference type="Proteomes" id="UP000600918"/>
    </source>
</evidence>
<name>A0A834PFC8_VESPE</name>
<dbReference type="AlphaFoldDB" id="A0A834PFC8"/>